<organism evidence="1 2">
    <name type="scientific">Parelaphostrongylus tenuis</name>
    <name type="common">Meningeal worm</name>
    <dbReference type="NCBI Taxonomy" id="148309"/>
    <lineage>
        <taxon>Eukaryota</taxon>
        <taxon>Metazoa</taxon>
        <taxon>Ecdysozoa</taxon>
        <taxon>Nematoda</taxon>
        <taxon>Chromadorea</taxon>
        <taxon>Rhabditida</taxon>
        <taxon>Rhabditina</taxon>
        <taxon>Rhabditomorpha</taxon>
        <taxon>Strongyloidea</taxon>
        <taxon>Metastrongylidae</taxon>
        <taxon>Parelaphostrongylus</taxon>
    </lineage>
</organism>
<name>A0AAD5R3E4_PARTN</name>
<keyword evidence="2" id="KW-1185">Reference proteome</keyword>
<reference evidence="1" key="1">
    <citation type="submission" date="2021-06" db="EMBL/GenBank/DDBJ databases">
        <title>Parelaphostrongylus tenuis whole genome reference sequence.</title>
        <authorList>
            <person name="Garwood T.J."/>
            <person name="Larsen P.A."/>
            <person name="Fountain-Jones N.M."/>
            <person name="Garbe J.R."/>
            <person name="Macchietto M.G."/>
            <person name="Kania S.A."/>
            <person name="Gerhold R.W."/>
            <person name="Richards J.E."/>
            <person name="Wolf T.M."/>
        </authorList>
    </citation>
    <scope>NUCLEOTIDE SEQUENCE</scope>
    <source>
        <strain evidence="1">MNPRO001-30</strain>
        <tissue evidence="1">Meninges</tissue>
    </source>
</reference>
<dbReference type="AlphaFoldDB" id="A0AAD5R3E4"/>
<gene>
    <name evidence="1" type="ORF">KIN20_030171</name>
</gene>
<dbReference type="EMBL" id="JAHQIW010006329">
    <property type="protein sequence ID" value="KAJ1368832.1"/>
    <property type="molecule type" value="Genomic_DNA"/>
</dbReference>
<comment type="caution">
    <text evidence="1">The sequence shown here is derived from an EMBL/GenBank/DDBJ whole genome shotgun (WGS) entry which is preliminary data.</text>
</comment>
<evidence type="ECO:0000313" key="2">
    <source>
        <dbReference type="Proteomes" id="UP001196413"/>
    </source>
</evidence>
<dbReference type="Proteomes" id="UP001196413">
    <property type="component" value="Unassembled WGS sequence"/>
</dbReference>
<protein>
    <submittedName>
        <fullName evidence="1">Uncharacterized protein</fullName>
    </submittedName>
</protein>
<accession>A0AAD5R3E4</accession>
<evidence type="ECO:0000313" key="1">
    <source>
        <dbReference type="EMBL" id="KAJ1368832.1"/>
    </source>
</evidence>
<sequence length="53" mass="6036">MIQPKLRAACRRTKKVHDVASTAQSKTADRIFSTTKELLKERRKLKVNPNASI</sequence>
<proteinExistence type="predicted"/>